<dbReference type="Proteomes" id="UP001596023">
    <property type="component" value="Unassembled WGS sequence"/>
</dbReference>
<organism evidence="1 2">
    <name type="scientific">Dysgonomonas termitidis</name>
    <dbReference type="NCBI Taxonomy" id="1516126"/>
    <lineage>
        <taxon>Bacteria</taxon>
        <taxon>Pseudomonadati</taxon>
        <taxon>Bacteroidota</taxon>
        <taxon>Bacteroidia</taxon>
        <taxon>Bacteroidales</taxon>
        <taxon>Dysgonomonadaceae</taxon>
        <taxon>Dysgonomonas</taxon>
    </lineage>
</organism>
<dbReference type="EMBL" id="JBHSGN010000062">
    <property type="protein sequence ID" value="MFC4673688.1"/>
    <property type="molecule type" value="Genomic_DNA"/>
</dbReference>
<accession>A0ABV9KUM1</accession>
<keyword evidence="2" id="KW-1185">Reference proteome</keyword>
<reference evidence="2" key="1">
    <citation type="journal article" date="2019" name="Int. J. Syst. Evol. Microbiol.">
        <title>The Global Catalogue of Microorganisms (GCM) 10K type strain sequencing project: providing services to taxonomists for standard genome sequencing and annotation.</title>
        <authorList>
            <consortium name="The Broad Institute Genomics Platform"/>
            <consortium name="The Broad Institute Genome Sequencing Center for Infectious Disease"/>
            <person name="Wu L."/>
            <person name="Ma J."/>
        </authorList>
    </citation>
    <scope>NUCLEOTIDE SEQUENCE [LARGE SCALE GENOMIC DNA]</scope>
    <source>
        <strain evidence="2">CCUG 66188</strain>
    </source>
</reference>
<comment type="caution">
    <text evidence="1">The sequence shown here is derived from an EMBL/GenBank/DDBJ whole genome shotgun (WGS) entry which is preliminary data.</text>
</comment>
<evidence type="ECO:0000313" key="2">
    <source>
        <dbReference type="Proteomes" id="UP001596023"/>
    </source>
</evidence>
<name>A0ABV9KUM1_9BACT</name>
<sequence>MSGQIINKLRINTYGSVLALDKPGDIHDLDSLLPDNSVQKEKYNTIFAFVFTLDEFMKKLQMVIEKDMLDRGGNLFFIYPKKGNKRYKEYIGRDDFFERVDVDDDGYVKGSLLKFFKMLAFDDTFTLIGLKHEETRKGRANQLSQCVSDYIGRIPDLQKHFAEDKEILAFFNNLTPGYQRGWARFVYNTRSEETVKKRLDEMAGIIRKGYKSIDLYRADKRK</sequence>
<proteinExistence type="predicted"/>
<gene>
    <name evidence="1" type="ORF">ACFO6W_08285</name>
</gene>
<protein>
    <submittedName>
        <fullName evidence="1">YdeI/OmpD-associated family protein</fullName>
    </submittedName>
</protein>
<dbReference type="RefSeq" id="WP_379995209.1">
    <property type="nucleotide sequence ID" value="NZ_JBHSGN010000062.1"/>
</dbReference>
<evidence type="ECO:0000313" key="1">
    <source>
        <dbReference type="EMBL" id="MFC4673688.1"/>
    </source>
</evidence>
<dbReference type="Pfam" id="PF13376">
    <property type="entry name" value="OmdA"/>
    <property type="match status" value="1"/>
</dbReference>